<keyword evidence="3" id="KW-1185">Reference proteome</keyword>
<dbReference type="GeneID" id="99986555"/>
<evidence type="ECO:0000259" key="1">
    <source>
        <dbReference type="Pfam" id="PF01243"/>
    </source>
</evidence>
<gene>
    <name evidence="2" type="ORF">SAMN05216290_1836</name>
</gene>
<evidence type="ECO:0000313" key="2">
    <source>
        <dbReference type="EMBL" id="SEW19606.1"/>
    </source>
</evidence>
<evidence type="ECO:0000313" key="3">
    <source>
        <dbReference type="Proteomes" id="UP000199437"/>
    </source>
</evidence>
<dbReference type="RefSeq" id="WP_090258290.1">
    <property type="nucleotide sequence ID" value="NZ_FOIR01000002.1"/>
</dbReference>
<protein>
    <submittedName>
        <fullName evidence="2">Pyridoxamine 5'-phosphate oxidase</fullName>
    </submittedName>
</protein>
<dbReference type="InterPro" id="IPR012349">
    <property type="entry name" value="Split_barrel_FMN-bd"/>
</dbReference>
<organism evidence="2 3">
    <name type="scientific">Roseivirga pacifica</name>
    <dbReference type="NCBI Taxonomy" id="1267423"/>
    <lineage>
        <taxon>Bacteria</taxon>
        <taxon>Pseudomonadati</taxon>
        <taxon>Bacteroidota</taxon>
        <taxon>Cytophagia</taxon>
        <taxon>Cytophagales</taxon>
        <taxon>Roseivirgaceae</taxon>
        <taxon>Roseivirga</taxon>
    </lineage>
</organism>
<dbReference type="Proteomes" id="UP000199437">
    <property type="component" value="Unassembled WGS sequence"/>
</dbReference>
<dbReference type="OrthoDB" id="115989at2"/>
<dbReference type="AlphaFoldDB" id="A0A1I0PYS9"/>
<dbReference type="Gene3D" id="2.30.110.10">
    <property type="entry name" value="Electron Transport, Fmn-binding Protein, Chain A"/>
    <property type="match status" value="1"/>
</dbReference>
<dbReference type="PANTHER" id="PTHR39336:SF1">
    <property type="entry name" value="PYRIDOXAMINE PHOSPHATE OXIDASE FAMILY PROTEIN (AFU_ORTHOLOGUE AFUA_6G11440)"/>
    <property type="match status" value="1"/>
</dbReference>
<accession>A0A1I0PYS9</accession>
<name>A0A1I0PYS9_9BACT</name>
<sequence length="181" mass="20422">MAKFYDSLDQKLTEFIGEQKIYFTGTAAKDGRVNVSPKGMDSFRVLNDKQVAWLNLTGSGNETAAHLKEVNRITVMFCAFEGKPLILRLYGTAQTIHRQDADWDKYYNLFPADEGARNIFVMDIDSVQTSCGFGVPLMDYQEDRTILPDWTAKIGADGVKEYWEKKNVTSIDGLPTGIFDQ</sequence>
<dbReference type="EMBL" id="FOIR01000002">
    <property type="protein sequence ID" value="SEW19606.1"/>
    <property type="molecule type" value="Genomic_DNA"/>
</dbReference>
<reference evidence="3" key="1">
    <citation type="submission" date="2016-10" db="EMBL/GenBank/DDBJ databases">
        <authorList>
            <person name="Varghese N."/>
            <person name="Submissions S."/>
        </authorList>
    </citation>
    <scope>NUCLEOTIDE SEQUENCE [LARGE SCALE GENOMIC DNA]</scope>
    <source>
        <strain evidence="3">CGMCC 1.12402</strain>
    </source>
</reference>
<dbReference type="PANTHER" id="PTHR39336">
    <property type="entry name" value="PYRIDOXAMINE PHOSPHATE OXIDASE FAMILY PROTEIN (AFU_ORTHOLOGUE AFUA_6G11440)"/>
    <property type="match status" value="1"/>
</dbReference>
<dbReference type="STRING" id="1267423.SAMN05216290_1836"/>
<dbReference type="InterPro" id="IPR011576">
    <property type="entry name" value="Pyridox_Oxase_N"/>
</dbReference>
<proteinExistence type="predicted"/>
<dbReference type="SUPFAM" id="SSF50475">
    <property type="entry name" value="FMN-binding split barrel"/>
    <property type="match status" value="1"/>
</dbReference>
<feature type="domain" description="Pyridoxamine 5'-phosphate oxidase N-terminal" evidence="1">
    <location>
        <begin position="8"/>
        <end position="131"/>
    </location>
</feature>
<dbReference type="Pfam" id="PF01243">
    <property type="entry name" value="PNPOx_N"/>
    <property type="match status" value="1"/>
</dbReference>